<evidence type="ECO:0000313" key="2">
    <source>
        <dbReference type="Proteomes" id="UP000824533"/>
    </source>
</evidence>
<organism evidence="1 2">
    <name type="scientific">Dendrolimus kikuchii</name>
    <dbReference type="NCBI Taxonomy" id="765133"/>
    <lineage>
        <taxon>Eukaryota</taxon>
        <taxon>Metazoa</taxon>
        <taxon>Ecdysozoa</taxon>
        <taxon>Arthropoda</taxon>
        <taxon>Hexapoda</taxon>
        <taxon>Insecta</taxon>
        <taxon>Pterygota</taxon>
        <taxon>Neoptera</taxon>
        <taxon>Endopterygota</taxon>
        <taxon>Lepidoptera</taxon>
        <taxon>Glossata</taxon>
        <taxon>Ditrysia</taxon>
        <taxon>Bombycoidea</taxon>
        <taxon>Lasiocampidae</taxon>
        <taxon>Dendrolimus</taxon>
    </lineage>
</organism>
<dbReference type="EMBL" id="CM034410">
    <property type="protein sequence ID" value="KAJ0171396.1"/>
    <property type="molecule type" value="Genomic_DNA"/>
</dbReference>
<name>A0ACC1CIQ2_9NEOP</name>
<dbReference type="Proteomes" id="UP000824533">
    <property type="component" value="Linkage Group LG24"/>
</dbReference>
<gene>
    <name evidence="1" type="ORF">K1T71_012946</name>
</gene>
<comment type="caution">
    <text evidence="1">The sequence shown here is derived from an EMBL/GenBank/DDBJ whole genome shotgun (WGS) entry which is preliminary data.</text>
</comment>
<proteinExistence type="predicted"/>
<accession>A0ACC1CIQ2</accession>
<protein>
    <submittedName>
        <fullName evidence="1">Uncharacterized protein</fullName>
    </submittedName>
</protein>
<reference evidence="1 2" key="1">
    <citation type="journal article" date="2021" name="Front. Genet.">
        <title>Chromosome-Level Genome Assembly Reveals Significant Gene Expansion in the Toll and IMD Signaling Pathways of Dendrolimus kikuchii.</title>
        <authorList>
            <person name="Zhou J."/>
            <person name="Wu P."/>
            <person name="Xiong Z."/>
            <person name="Liu N."/>
            <person name="Zhao N."/>
            <person name="Ji M."/>
            <person name="Qiu Y."/>
            <person name="Yang B."/>
        </authorList>
    </citation>
    <scope>NUCLEOTIDE SEQUENCE [LARGE SCALE GENOMIC DNA]</scope>
    <source>
        <strain evidence="1">Ann1</strain>
    </source>
</reference>
<keyword evidence="2" id="KW-1185">Reference proteome</keyword>
<sequence length="352" mass="39579">MLVAHSPPLPASRAAVSPQIIEDYFIQLQNSTVGVPLGNIENYDESNLADDPGQNKILTKRGVKYPERVMNHTKWSTSLMLAASADGRLLPCYVVYKAVHLYNTWTTNGPPNCRYNRTSSGWFDGNTFEDWVETVALPYFNIKTGIFFLIHDNLSSHLSLDIIKKMSITGCTLCVSSTKLSRRVLPTIPKNDFPKLLNKMLEKMEPNIKQNILAGFMKAGIRNHTRHEFSTEEKEAIDESVLSLLKEMRYGSLNTDISSAYAVSDIEPNQPSKKIKRGLNKTTNKNPTNTEKENIIAQVPNLNTKRKDTTGKKSKPLKEIIEKALCAHRAMGTQITILYIQCNLQAGKSKHR</sequence>
<evidence type="ECO:0000313" key="1">
    <source>
        <dbReference type="EMBL" id="KAJ0171396.1"/>
    </source>
</evidence>